<feature type="binding site" evidence="4">
    <location>
        <position position="5"/>
    </location>
    <ligand>
        <name>a divalent metal cation</name>
        <dbReference type="ChEBI" id="CHEBI:60240"/>
        <label>1</label>
    </ligand>
</feature>
<dbReference type="PANTHER" id="PTHR46124">
    <property type="entry name" value="D-AMINOACYL-TRNA DEACYLASE"/>
    <property type="match status" value="1"/>
</dbReference>
<dbReference type="EMBL" id="AP021881">
    <property type="protein sequence ID" value="BBP02442.1"/>
    <property type="molecule type" value="Genomic_DNA"/>
</dbReference>
<feature type="binding site" evidence="4">
    <location>
        <position position="150"/>
    </location>
    <ligand>
        <name>a divalent metal cation</name>
        <dbReference type="ChEBI" id="CHEBI:60240"/>
        <label>2</label>
    </ligand>
</feature>
<dbReference type="InterPro" id="IPR018228">
    <property type="entry name" value="DNase_TatD-rel_CS"/>
</dbReference>
<reference evidence="6" key="1">
    <citation type="submission" date="2019-11" db="EMBL/GenBank/DDBJ databases">
        <title>Isolation and characterization of a novel species in the genus Sulfuriferula.</title>
        <authorList>
            <person name="Mochizuki J."/>
            <person name="Kojima H."/>
            <person name="Fukui M."/>
        </authorList>
    </citation>
    <scope>NUCLEOTIDE SEQUENCE [LARGE SCALE GENOMIC DNA]</scope>
    <source>
        <strain evidence="6">SGTM</strain>
    </source>
</reference>
<organism evidence="5 6">
    <name type="scientific">Sulfuriferula nivalis</name>
    <dbReference type="NCBI Taxonomy" id="2675298"/>
    <lineage>
        <taxon>Bacteria</taxon>
        <taxon>Pseudomonadati</taxon>
        <taxon>Pseudomonadota</taxon>
        <taxon>Betaproteobacteria</taxon>
        <taxon>Nitrosomonadales</taxon>
        <taxon>Sulfuricellaceae</taxon>
        <taxon>Sulfuriferula</taxon>
    </lineage>
</organism>
<dbReference type="InterPro" id="IPR032466">
    <property type="entry name" value="Metal_Hydrolase"/>
</dbReference>
<dbReference type="PIRSF" id="PIRSF005902">
    <property type="entry name" value="DNase_TatD"/>
    <property type="match status" value="1"/>
</dbReference>
<feature type="binding site" evidence="4">
    <location>
        <position position="127"/>
    </location>
    <ligand>
        <name>a divalent metal cation</name>
        <dbReference type="ChEBI" id="CHEBI:60240"/>
        <label>2</label>
    </ligand>
</feature>
<dbReference type="SUPFAM" id="SSF51556">
    <property type="entry name" value="Metallo-dependent hydrolases"/>
    <property type="match status" value="1"/>
</dbReference>
<proteinExistence type="inferred from homology"/>
<keyword evidence="2 4" id="KW-0479">Metal-binding</keyword>
<accession>A0A809SBN8</accession>
<dbReference type="Gene3D" id="3.20.20.140">
    <property type="entry name" value="Metal-dependent hydrolases"/>
    <property type="match status" value="1"/>
</dbReference>
<dbReference type="PROSITE" id="PS01090">
    <property type="entry name" value="TATD_2"/>
    <property type="match status" value="1"/>
</dbReference>
<dbReference type="FunFam" id="3.20.20.140:FF:000005">
    <property type="entry name" value="TatD family hydrolase"/>
    <property type="match status" value="1"/>
</dbReference>
<evidence type="ECO:0000256" key="2">
    <source>
        <dbReference type="ARBA" id="ARBA00022723"/>
    </source>
</evidence>
<dbReference type="AlphaFoldDB" id="A0A809SBN8"/>
<evidence type="ECO:0000313" key="5">
    <source>
        <dbReference type="EMBL" id="BBP02442.1"/>
    </source>
</evidence>
<dbReference type="PROSITE" id="PS01137">
    <property type="entry name" value="TATD_1"/>
    <property type="match status" value="1"/>
</dbReference>
<dbReference type="GO" id="GO:0016788">
    <property type="term" value="F:hydrolase activity, acting on ester bonds"/>
    <property type="evidence" value="ECO:0007669"/>
    <property type="project" value="InterPro"/>
</dbReference>
<evidence type="ECO:0000313" key="6">
    <source>
        <dbReference type="Proteomes" id="UP000463939"/>
    </source>
</evidence>
<dbReference type="PANTHER" id="PTHR46124:SF2">
    <property type="entry name" value="D-AMINOACYL-TRNA DEACYLASE"/>
    <property type="match status" value="1"/>
</dbReference>
<name>A0A809SBN8_9PROT</name>
<dbReference type="PROSITE" id="PS01091">
    <property type="entry name" value="TATD_3"/>
    <property type="match status" value="1"/>
</dbReference>
<feature type="binding site" evidence="4">
    <location>
        <position position="91"/>
    </location>
    <ligand>
        <name>a divalent metal cation</name>
        <dbReference type="ChEBI" id="CHEBI:60240"/>
        <label>1</label>
    </ligand>
</feature>
<evidence type="ECO:0000256" key="1">
    <source>
        <dbReference type="ARBA" id="ARBA00009275"/>
    </source>
</evidence>
<dbReference type="Pfam" id="PF01026">
    <property type="entry name" value="TatD_DNase"/>
    <property type="match status" value="1"/>
</dbReference>
<keyword evidence="3" id="KW-0378">Hydrolase</keyword>
<feature type="binding site" evidence="4">
    <location>
        <position position="7"/>
    </location>
    <ligand>
        <name>a divalent metal cation</name>
        <dbReference type="ChEBI" id="CHEBI:60240"/>
        <label>1</label>
    </ligand>
</feature>
<sequence length="254" mass="28101">MIDTHCHLDATEFDADRAEVVARALALGVEQIIVPAVSARNFALVQATCVTYPQCQPALGLHPIFAMQHQPEELNVLRLAVAAERPVAIGEIGLDLFVHDVDMTQQIYYFTEQLKIASEFDLPVLLHTRHANDEIMKQLRRFNIRRGIAHAFNGSVQQAEVFIKQGFKLGFGGAMTYTRATNLRKLAAELPLESIVLETDAPDMSPAWAHGQRNSPEYLPQIAQVLADLRGVSLATILTTTTNNAHAVLKEENV</sequence>
<dbReference type="Proteomes" id="UP000463939">
    <property type="component" value="Chromosome"/>
</dbReference>
<dbReference type="InterPro" id="IPR001130">
    <property type="entry name" value="TatD-like"/>
</dbReference>
<dbReference type="GO" id="GO:0046872">
    <property type="term" value="F:metal ion binding"/>
    <property type="evidence" value="ECO:0007669"/>
    <property type="project" value="UniProtKB-KW"/>
</dbReference>
<feature type="binding site" evidence="4">
    <location>
        <position position="200"/>
    </location>
    <ligand>
        <name>a divalent metal cation</name>
        <dbReference type="ChEBI" id="CHEBI:60240"/>
        <label>1</label>
    </ligand>
</feature>
<dbReference type="KEGG" id="sniv:SFSGTM_31500"/>
<dbReference type="CDD" id="cd01310">
    <property type="entry name" value="TatD_DNAse"/>
    <property type="match status" value="1"/>
</dbReference>
<keyword evidence="6" id="KW-1185">Reference proteome</keyword>
<comment type="similarity">
    <text evidence="1">Belongs to the metallo-dependent hydrolases superfamily. TatD-type hydrolase family.</text>
</comment>
<evidence type="ECO:0000256" key="4">
    <source>
        <dbReference type="PIRSR" id="PIRSR005902-1"/>
    </source>
</evidence>
<gene>
    <name evidence="5" type="ORF">SFSGTM_31500</name>
</gene>
<protein>
    <submittedName>
        <fullName evidence="5">TatD related DNase</fullName>
    </submittedName>
</protein>
<evidence type="ECO:0000256" key="3">
    <source>
        <dbReference type="ARBA" id="ARBA00022801"/>
    </source>
</evidence>